<feature type="transmembrane region" description="Helical" evidence="6">
    <location>
        <begin position="311"/>
        <end position="329"/>
    </location>
</feature>
<evidence type="ECO:0000256" key="2">
    <source>
        <dbReference type="ARBA" id="ARBA00007362"/>
    </source>
</evidence>
<dbReference type="InterPro" id="IPR050638">
    <property type="entry name" value="AA-Vitamin_Transporters"/>
</dbReference>
<dbReference type="InterPro" id="IPR037185">
    <property type="entry name" value="EmrE-like"/>
</dbReference>
<dbReference type="Proteomes" id="UP000278437">
    <property type="component" value="Chromosome"/>
</dbReference>
<sequence>MLCPHRLLVNYCPTHYNGAPFAVLCAVLFRVGHPVSYEYLALLAAACWAVGSLMSATASTHLGAFAFTRLRMLSASLMLWLIALMMGSWQTLTPDSLWLLAVSGIIGIFIGDTALFAAMNRLGPRRAGVLFATHSLFSALLAYLFLGETLWGWTLIGSSLLISGVMTAILFGKRKGEEHAWESGNQQIKRGIALALLSALCQSVSTLMLKPLMETDIDAVAASAVRMSTAFGLHFALLVLGFSVAKAKSPATPKVLALTVGNAALSMVLGMTLILQALKHGNAGLVAILSSVSPILVLPLLWLVYRKSPAIGAWLGAAMTVAGTMLILVH</sequence>
<comment type="subcellular location">
    <subcellularLocation>
        <location evidence="1">Membrane</location>
        <topology evidence="1">Multi-pass membrane protein</topology>
    </subcellularLocation>
</comment>
<feature type="transmembrane region" description="Helical" evidence="6">
    <location>
        <begin position="152"/>
        <end position="171"/>
    </location>
</feature>
<dbReference type="InterPro" id="IPR000620">
    <property type="entry name" value="EamA_dom"/>
</dbReference>
<evidence type="ECO:0000256" key="3">
    <source>
        <dbReference type="ARBA" id="ARBA00022692"/>
    </source>
</evidence>
<gene>
    <name evidence="8" type="ORF">STH12_03792</name>
</gene>
<feature type="domain" description="EamA" evidence="7">
    <location>
        <begin position="190"/>
        <end position="328"/>
    </location>
</feature>
<evidence type="ECO:0000259" key="7">
    <source>
        <dbReference type="Pfam" id="PF00892"/>
    </source>
</evidence>
<reference evidence="9" key="1">
    <citation type="submission" date="2017-03" db="EMBL/GenBank/DDBJ databases">
        <title>Full genome sequence of a non-lethal Shewanella isolate that potentiates virulence of Vibio parahaemolyticus causing acute hepatopancreatic necrosis disease (AHPND) in shrimp.</title>
        <authorList>
            <person name="Prachumwat A."/>
            <person name="Sritunyalucksana K."/>
        </authorList>
    </citation>
    <scope>NUCLEOTIDE SEQUENCE [LARGE SCALE GENOMIC DNA]</scope>
    <source>
        <strain evidence="9">TH2012</strain>
    </source>
</reference>
<feature type="transmembrane region" description="Helical" evidence="6">
    <location>
        <begin position="192"/>
        <end position="213"/>
    </location>
</feature>
<feature type="domain" description="EamA" evidence="7">
    <location>
        <begin position="38"/>
        <end position="167"/>
    </location>
</feature>
<dbReference type="SUPFAM" id="SSF103481">
    <property type="entry name" value="Multidrug resistance efflux transporter EmrE"/>
    <property type="match status" value="2"/>
</dbReference>
<feature type="transmembrane region" description="Helical" evidence="6">
    <location>
        <begin position="219"/>
        <end position="243"/>
    </location>
</feature>
<comment type="similarity">
    <text evidence="2">Belongs to the EamA transporter family.</text>
</comment>
<evidence type="ECO:0000313" key="8">
    <source>
        <dbReference type="EMBL" id="AZQ12844.1"/>
    </source>
</evidence>
<protein>
    <submittedName>
        <fullName evidence="8">EamA-like transporter family protein</fullName>
    </submittedName>
</protein>
<feature type="transmembrane region" description="Helical" evidence="6">
    <location>
        <begin position="70"/>
        <end position="91"/>
    </location>
</feature>
<evidence type="ECO:0000256" key="6">
    <source>
        <dbReference type="SAM" id="Phobius"/>
    </source>
</evidence>
<feature type="transmembrane region" description="Helical" evidence="6">
    <location>
        <begin position="97"/>
        <end position="117"/>
    </location>
</feature>
<proteinExistence type="inferred from homology"/>
<accession>A0ABM7DT06</accession>
<evidence type="ECO:0000256" key="4">
    <source>
        <dbReference type="ARBA" id="ARBA00022989"/>
    </source>
</evidence>
<dbReference type="EMBL" id="CP020373">
    <property type="protein sequence ID" value="AZQ12844.1"/>
    <property type="molecule type" value="Genomic_DNA"/>
</dbReference>
<evidence type="ECO:0000256" key="5">
    <source>
        <dbReference type="ARBA" id="ARBA00023136"/>
    </source>
</evidence>
<evidence type="ECO:0000313" key="9">
    <source>
        <dbReference type="Proteomes" id="UP000278437"/>
    </source>
</evidence>
<name>A0ABM7DT06_9GAMM</name>
<dbReference type="Pfam" id="PF00892">
    <property type="entry name" value="EamA"/>
    <property type="match status" value="2"/>
</dbReference>
<feature type="transmembrane region" description="Helical" evidence="6">
    <location>
        <begin position="255"/>
        <end position="278"/>
    </location>
</feature>
<keyword evidence="9" id="KW-1185">Reference proteome</keyword>
<dbReference type="PANTHER" id="PTHR32322">
    <property type="entry name" value="INNER MEMBRANE TRANSPORTER"/>
    <property type="match status" value="1"/>
</dbReference>
<organism evidence="8 9">
    <name type="scientific">Shewanella khirikhana</name>
    <dbReference type="NCBI Taxonomy" id="1965282"/>
    <lineage>
        <taxon>Bacteria</taxon>
        <taxon>Pseudomonadati</taxon>
        <taxon>Pseudomonadota</taxon>
        <taxon>Gammaproteobacteria</taxon>
        <taxon>Alteromonadales</taxon>
        <taxon>Shewanellaceae</taxon>
        <taxon>Shewanella</taxon>
    </lineage>
</organism>
<feature type="transmembrane region" description="Helical" evidence="6">
    <location>
        <begin position="284"/>
        <end position="304"/>
    </location>
</feature>
<feature type="transmembrane region" description="Helical" evidence="6">
    <location>
        <begin position="129"/>
        <end position="146"/>
    </location>
</feature>
<keyword evidence="5 6" id="KW-0472">Membrane</keyword>
<keyword evidence="3 6" id="KW-0812">Transmembrane</keyword>
<evidence type="ECO:0000256" key="1">
    <source>
        <dbReference type="ARBA" id="ARBA00004141"/>
    </source>
</evidence>
<keyword evidence="4 6" id="KW-1133">Transmembrane helix</keyword>
<feature type="transmembrane region" description="Helical" evidence="6">
    <location>
        <begin position="39"/>
        <end position="58"/>
    </location>
</feature>
<dbReference type="PANTHER" id="PTHR32322:SF2">
    <property type="entry name" value="EAMA DOMAIN-CONTAINING PROTEIN"/>
    <property type="match status" value="1"/>
</dbReference>